<protein>
    <submittedName>
        <fullName evidence="2">Uncharacterized protein</fullName>
    </submittedName>
</protein>
<keyword evidence="1" id="KW-1133">Transmembrane helix</keyword>
<keyword evidence="1" id="KW-0812">Transmembrane</keyword>
<keyword evidence="3" id="KW-1185">Reference proteome</keyword>
<dbReference type="AlphaFoldDB" id="U5QJH7"/>
<gene>
    <name evidence="2" type="ORF">GKIL_2787</name>
</gene>
<proteinExistence type="predicted"/>
<reference evidence="2 3" key="1">
    <citation type="journal article" date="2013" name="PLoS ONE">
        <title>Cultivation and Complete Genome Sequencing of Gloeobacter kilaueensis sp. nov., from a Lava Cave in Kilauea Caldera, Hawai'i.</title>
        <authorList>
            <person name="Saw J.H."/>
            <person name="Schatz M."/>
            <person name="Brown M.V."/>
            <person name="Kunkel D.D."/>
            <person name="Foster J.S."/>
            <person name="Shick H."/>
            <person name="Christensen S."/>
            <person name="Hou S."/>
            <person name="Wan X."/>
            <person name="Donachie S.P."/>
        </authorList>
    </citation>
    <scope>NUCLEOTIDE SEQUENCE [LARGE SCALE GENOMIC DNA]</scope>
    <source>
        <strain evidence="3">JS</strain>
    </source>
</reference>
<evidence type="ECO:0000256" key="1">
    <source>
        <dbReference type="SAM" id="Phobius"/>
    </source>
</evidence>
<dbReference type="Proteomes" id="UP000017396">
    <property type="component" value="Chromosome"/>
</dbReference>
<evidence type="ECO:0000313" key="2">
    <source>
        <dbReference type="EMBL" id="AGY59033.1"/>
    </source>
</evidence>
<organism evidence="2 3">
    <name type="scientific">Gloeobacter kilaueensis (strain ATCC BAA-2537 / CCAP 1431/1 / ULC 316 / JS1)</name>
    <dbReference type="NCBI Taxonomy" id="1183438"/>
    <lineage>
        <taxon>Bacteria</taxon>
        <taxon>Bacillati</taxon>
        <taxon>Cyanobacteriota</taxon>
        <taxon>Cyanophyceae</taxon>
        <taxon>Gloeobacterales</taxon>
        <taxon>Gloeobacteraceae</taxon>
        <taxon>Gloeobacter</taxon>
    </lineage>
</organism>
<dbReference type="HOGENOM" id="CLU_3328382_0_0_3"/>
<accession>U5QJH7</accession>
<name>U5QJH7_GLOK1</name>
<sequence>MNWLNVAMAIVAAGIVLGGLWMVFAGAKAMGDDEPRRR</sequence>
<dbReference type="EMBL" id="CP003587">
    <property type="protein sequence ID" value="AGY59033.1"/>
    <property type="molecule type" value="Genomic_DNA"/>
</dbReference>
<evidence type="ECO:0000313" key="3">
    <source>
        <dbReference type="Proteomes" id="UP000017396"/>
    </source>
</evidence>
<keyword evidence="1" id="KW-0472">Membrane</keyword>
<dbReference type="KEGG" id="glj:GKIL_2787"/>
<feature type="transmembrane region" description="Helical" evidence="1">
    <location>
        <begin position="6"/>
        <end position="27"/>
    </location>
</feature>